<feature type="compositionally biased region" description="Basic and acidic residues" evidence="1">
    <location>
        <begin position="526"/>
        <end position="536"/>
    </location>
</feature>
<dbReference type="Gene3D" id="2.40.10.10">
    <property type="entry name" value="Trypsin-like serine proteases"/>
    <property type="match status" value="2"/>
</dbReference>
<feature type="chain" id="PRO_5042012770" description="Peptidase S1 domain-containing protein" evidence="2">
    <location>
        <begin position="21"/>
        <end position="1015"/>
    </location>
</feature>
<feature type="compositionally biased region" description="Low complexity" evidence="1">
    <location>
        <begin position="755"/>
        <end position="767"/>
    </location>
</feature>
<feature type="signal peptide" evidence="2">
    <location>
        <begin position="1"/>
        <end position="20"/>
    </location>
</feature>
<feature type="region of interest" description="Disordered" evidence="1">
    <location>
        <begin position="316"/>
        <end position="542"/>
    </location>
</feature>
<dbReference type="GO" id="GO:0006508">
    <property type="term" value="P:proteolysis"/>
    <property type="evidence" value="ECO:0007669"/>
    <property type="project" value="InterPro"/>
</dbReference>
<dbReference type="AlphaFoldDB" id="A0AAD8E5F3"/>
<feature type="compositionally biased region" description="Polar residues" evidence="1">
    <location>
        <begin position="825"/>
        <end position="835"/>
    </location>
</feature>
<comment type="caution">
    <text evidence="4">The sequence shown here is derived from an EMBL/GenBank/DDBJ whole genome shotgun (WGS) entry which is preliminary data.</text>
</comment>
<dbReference type="InterPro" id="IPR001254">
    <property type="entry name" value="Trypsin_dom"/>
</dbReference>
<feature type="region of interest" description="Disordered" evidence="1">
    <location>
        <begin position="744"/>
        <end position="835"/>
    </location>
</feature>
<feature type="domain" description="Peptidase S1" evidence="3">
    <location>
        <begin position="834"/>
        <end position="1000"/>
    </location>
</feature>
<evidence type="ECO:0000313" key="4">
    <source>
        <dbReference type="EMBL" id="KAJ9577469.1"/>
    </source>
</evidence>
<feature type="compositionally biased region" description="Polar residues" evidence="1">
    <location>
        <begin position="349"/>
        <end position="380"/>
    </location>
</feature>
<feature type="compositionally biased region" description="Polar residues" evidence="1">
    <location>
        <begin position="800"/>
        <end position="812"/>
    </location>
</feature>
<feature type="compositionally biased region" description="Low complexity" evidence="1">
    <location>
        <begin position="813"/>
        <end position="824"/>
    </location>
</feature>
<evidence type="ECO:0000256" key="1">
    <source>
        <dbReference type="SAM" id="MobiDB-lite"/>
    </source>
</evidence>
<feature type="region of interest" description="Disordered" evidence="1">
    <location>
        <begin position="646"/>
        <end position="724"/>
    </location>
</feature>
<dbReference type="GO" id="GO:0004252">
    <property type="term" value="F:serine-type endopeptidase activity"/>
    <property type="evidence" value="ECO:0007669"/>
    <property type="project" value="InterPro"/>
</dbReference>
<feature type="compositionally biased region" description="Low complexity" evidence="1">
    <location>
        <begin position="205"/>
        <end position="219"/>
    </location>
</feature>
<dbReference type="InterPro" id="IPR043504">
    <property type="entry name" value="Peptidase_S1_PA_chymotrypsin"/>
</dbReference>
<feature type="compositionally biased region" description="Polar residues" evidence="1">
    <location>
        <begin position="481"/>
        <end position="525"/>
    </location>
</feature>
<feature type="region of interest" description="Disordered" evidence="1">
    <location>
        <begin position="205"/>
        <end position="224"/>
    </location>
</feature>
<proteinExistence type="predicted"/>
<evidence type="ECO:0000313" key="5">
    <source>
        <dbReference type="Proteomes" id="UP001233999"/>
    </source>
</evidence>
<feature type="compositionally biased region" description="Polar residues" evidence="1">
    <location>
        <begin position="649"/>
        <end position="659"/>
    </location>
</feature>
<dbReference type="InterPro" id="IPR009003">
    <property type="entry name" value="Peptidase_S1_PA"/>
</dbReference>
<dbReference type="Pfam" id="PF00089">
    <property type="entry name" value="Trypsin"/>
    <property type="match status" value="1"/>
</dbReference>
<keyword evidence="5" id="KW-1185">Reference proteome</keyword>
<feature type="compositionally biased region" description="Polar residues" evidence="1">
    <location>
        <begin position="432"/>
        <end position="456"/>
    </location>
</feature>
<dbReference type="SMART" id="SM00020">
    <property type="entry name" value="Tryp_SPc"/>
    <property type="match status" value="1"/>
</dbReference>
<dbReference type="Proteomes" id="UP001233999">
    <property type="component" value="Unassembled WGS sequence"/>
</dbReference>
<sequence length="1015" mass="111646">MVTLVFFSLFCLLQMSLVSCLPIVDPGLFVIMGVRSCRSGNGYCMLGLDCTLDEDFLPDDEGGHCDGLRSAFTPSAHFICCRYNAINKTDINLPHIMDASDISSTLSQEISTFTFPAEVQTTTDQQNTDIPTSTLATDTETTELSLENQPIQARIEPDNDNELANINTVKAEIEIRVNDKKDASRERNVDDLNEENKVETRTEVTVSSTSYVTESTSVENDPTELSENAYEETSTASPVNANNTDFAKTLTDIPVTSMDETSETSLPENIVTSGQTYPTLDIDNSLFPVTTQKLIKGNNEKPDIDGFKGREENEITKQVDEMPNKNYPENVSGDYNDTNRIQEEDAKLSSGSYSQSSDVTNPSKENSYHYTNKDSITTYLPASKETIENPTTPQNVNSSVKERDGTDVMPSSQHDNQNKLTSTEVKDVTKISPDNRTNSSQNHTTSLETGVESSLKTQEHKIEDIYRNTIPSVTADHTESGESQNHNPEQQNSNTSRITKENIANTSSTLQSTGITSSEDSTSETYAHKNTDDENYRNTSSSLTVPIINESLTPVPIHTEINRSKPIDNEKSSAVSHSMTTEYSSFYTTTEINDNTVSIHKNTSNTIERHGNIPLSDITEQQDTAETEMSTLGNVDEGHENNTLLNTTAGNNESGSSTEAVRRQTEETMLTDITTLSSTDKTTGSVNTTPSANKNLEKSSNSTSAMKTTEEDNSVSLNKSTEKPINSFSDKLTEVPLLTSSLSEDNKISNSISSTETTDVTSLGTTTDRSSSDFTNKYNNTPSTTLSIISKEMSSDDSTEISSNTGILSSNAVTESHSTSTEVSKNTGPDSSCKKVNSQSRDCWMVHFMNPESINNSMCVGSYLNSRTIVTSANCLSRMFDFGIPQVRLQNAEGTVIPSDMIYDLVVHEEYRNKNVQVLLNDIGLVRLKPESRLPPGACTLCLPLSEQDLMDMPCDTNHQDDRYMIGSPMICDGTTLAGIASSYNPHPVYTPISDYLTWIRTNQIVHSNRDGKWK</sequence>
<feature type="compositionally biased region" description="Polar residues" evidence="1">
    <location>
        <begin position="388"/>
        <end position="399"/>
    </location>
</feature>
<feature type="compositionally biased region" description="Polar residues" evidence="1">
    <location>
        <begin position="744"/>
        <end position="754"/>
    </location>
</feature>
<reference evidence="4" key="2">
    <citation type="submission" date="2023-05" db="EMBL/GenBank/DDBJ databases">
        <authorList>
            <person name="Fouks B."/>
        </authorList>
    </citation>
    <scope>NUCLEOTIDE SEQUENCE</scope>
    <source>
        <strain evidence="4">Stay&amp;Tobe</strain>
        <tissue evidence="4">Testes</tissue>
    </source>
</reference>
<gene>
    <name evidence="4" type="ORF">L9F63_005970</name>
</gene>
<keyword evidence="2" id="KW-0732">Signal</keyword>
<feature type="compositionally biased region" description="Polar residues" evidence="1">
    <location>
        <begin position="409"/>
        <end position="423"/>
    </location>
</feature>
<feature type="compositionally biased region" description="Polar residues" evidence="1">
    <location>
        <begin position="327"/>
        <end position="339"/>
    </location>
</feature>
<feature type="compositionally biased region" description="Polar residues" evidence="1">
    <location>
        <begin position="714"/>
        <end position="724"/>
    </location>
</feature>
<evidence type="ECO:0000259" key="3">
    <source>
        <dbReference type="SMART" id="SM00020"/>
    </source>
</evidence>
<reference evidence="4" key="1">
    <citation type="journal article" date="2023" name="IScience">
        <title>Live-bearing cockroach genome reveals convergent evolutionary mechanisms linked to viviparity in insects and beyond.</title>
        <authorList>
            <person name="Fouks B."/>
            <person name="Harrison M.C."/>
            <person name="Mikhailova A.A."/>
            <person name="Marchal E."/>
            <person name="English S."/>
            <person name="Carruthers M."/>
            <person name="Jennings E.C."/>
            <person name="Chiamaka E.L."/>
            <person name="Frigard R.A."/>
            <person name="Pippel M."/>
            <person name="Attardo G.M."/>
            <person name="Benoit J.B."/>
            <person name="Bornberg-Bauer E."/>
            <person name="Tobe S.S."/>
        </authorList>
    </citation>
    <scope>NUCLEOTIDE SEQUENCE</scope>
    <source>
        <strain evidence="4">Stay&amp;Tobe</strain>
    </source>
</reference>
<dbReference type="SUPFAM" id="SSF50494">
    <property type="entry name" value="Trypsin-like serine proteases"/>
    <property type="match status" value="1"/>
</dbReference>
<feature type="compositionally biased region" description="Polar residues" evidence="1">
    <location>
        <begin position="667"/>
        <end position="707"/>
    </location>
</feature>
<dbReference type="EMBL" id="JASPKZ010009357">
    <property type="protein sequence ID" value="KAJ9577469.1"/>
    <property type="molecule type" value="Genomic_DNA"/>
</dbReference>
<feature type="compositionally biased region" description="Polar residues" evidence="1">
    <location>
        <begin position="768"/>
        <end position="788"/>
    </location>
</feature>
<accession>A0AAD8E5F3</accession>
<protein>
    <recommendedName>
        <fullName evidence="3">Peptidase S1 domain-containing protein</fullName>
    </recommendedName>
</protein>
<name>A0AAD8E5F3_DIPPU</name>
<organism evidence="4 5">
    <name type="scientific">Diploptera punctata</name>
    <name type="common">Pacific beetle cockroach</name>
    <dbReference type="NCBI Taxonomy" id="6984"/>
    <lineage>
        <taxon>Eukaryota</taxon>
        <taxon>Metazoa</taxon>
        <taxon>Ecdysozoa</taxon>
        <taxon>Arthropoda</taxon>
        <taxon>Hexapoda</taxon>
        <taxon>Insecta</taxon>
        <taxon>Pterygota</taxon>
        <taxon>Neoptera</taxon>
        <taxon>Polyneoptera</taxon>
        <taxon>Dictyoptera</taxon>
        <taxon>Blattodea</taxon>
        <taxon>Blaberoidea</taxon>
        <taxon>Blaberidae</taxon>
        <taxon>Diplopterinae</taxon>
        <taxon>Diploptera</taxon>
    </lineage>
</organism>
<feature type="compositionally biased region" description="Basic and acidic residues" evidence="1">
    <location>
        <begin position="457"/>
        <end position="466"/>
    </location>
</feature>
<evidence type="ECO:0000256" key="2">
    <source>
        <dbReference type="SAM" id="SignalP"/>
    </source>
</evidence>